<keyword evidence="2" id="KW-0479">Metal-binding</keyword>
<feature type="domain" description="CTCHY-type" evidence="8">
    <location>
        <begin position="863"/>
        <end position="926"/>
    </location>
</feature>
<dbReference type="SUPFAM" id="SSF57850">
    <property type="entry name" value="RING/U-box"/>
    <property type="match status" value="1"/>
</dbReference>
<evidence type="ECO:0000313" key="9">
    <source>
        <dbReference type="EMBL" id="TQD82454.1"/>
    </source>
</evidence>
<dbReference type="PANTHER" id="PTHR21319:SF61">
    <property type="entry name" value="ZINC FINGER PROTEIN BRUTUS"/>
    <property type="match status" value="1"/>
</dbReference>
<dbReference type="SMART" id="SM00184">
    <property type="entry name" value="RING"/>
    <property type="match status" value="1"/>
</dbReference>
<dbReference type="Pfam" id="PF01814">
    <property type="entry name" value="Hemerythrin"/>
    <property type="match status" value="1"/>
</dbReference>
<dbReference type="InterPro" id="IPR001841">
    <property type="entry name" value="Znf_RING"/>
</dbReference>
<keyword evidence="1" id="KW-0436">Ligase</keyword>
<dbReference type="PROSITE" id="PS50089">
    <property type="entry name" value="ZF_RING_2"/>
    <property type="match status" value="1"/>
</dbReference>
<dbReference type="PROSITE" id="PS51266">
    <property type="entry name" value="ZF_CHY"/>
    <property type="match status" value="1"/>
</dbReference>
<dbReference type="Gene3D" id="3.30.40.10">
    <property type="entry name" value="Zinc/RING finger domain, C3HC4 (zinc finger)"/>
    <property type="match status" value="1"/>
</dbReference>
<evidence type="ECO:0000259" key="8">
    <source>
        <dbReference type="PROSITE" id="PS51270"/>
    </source>
</evidence>
<proteinExistence type="predicted"/>
<reference evidence="9 10" key="1">
    <citation type="journal article" date="2019" name="G3 (Bethesda)">
        <title>Sequencing of a Wild Apple (Malus baccata) Genome Unravels the Differences Between Cultivated and Wild Apple Species Regarding Disease Resistance and Cold Tolerance.</title>
        <authorList>
            <person name="Chen X."/>
        </authorList>
    </citation>
    <scope>NUCLEOTIDE SEQUENCE [LARGE SCALE GENOMIC DNA]</scope>
    <source>
        <strain evidence="10">cv. Shandingzi</strain>
        <tissue evidence="9">Leaves</tissue>
    </source>
</reference>
<dbReference type="InterPro" id="IPR008913">
    <property type="entry name" value="Znf_CHY"/>
</dbReference>
<dbReference type="CDD" id="cd12108">
    <property type="entry name" value="Hr-like"/>
    <property type="match status" value="3"/>
</dbReference>
<evidence type="ECO:0000259" key="7">
    <source>
        <dbReference type="PROSITE" id="PS51266"/>
    </source>
</evidence>
<dbReference type="PROSITE" id="PS51270">
    <property type="entry name" value="ZF_CTCHY"/>
    <property type="match status" value="1"/>
</dbReference>
<dbReference type="InterPro" id="IPR037274">
    <property type="entry name" value="Znf_CHY_sf"/>
</dbReference>
<dbReference type="InterPro" id="IPR017921">
    <property type="entry name" value="Znf_CTCHY"/>
</dbReference>
<evidence type="ECO:0000256" key="3">
    <source>
        <dbReference type="ARBA" id="ARBA00022771"/>
    </source>
</evidence>
<dbReference type="AlphaFoldDB" id="A0A540L7K7"/>
<dbReference type="GO" id="GO:0008270">
    <property type="term" value="F:zinc ion binding"/>
    <property type="evidence" value="ECO:0007669"/>
    <property type="project" value="UniProtKB-KW"/>
</dbReference>
<feature type="domain" description="CHY-type" evidence="7">
    <location>
        <begin position="791"/>
        <end position="860"/>
    </location>
</feature>
<feature type="domain" description="RING-type" evidence="6">
    <location>
        <begin position="927"/>
        <end position="969"/>
    </location>
</feature>
<dbReference type="InterPro" id="IPR037275">
    <property type="entry name" value="Znf_CTCHY_sf"/>
</dbReference>
<dbReference type="FunFam" id="3.30.40.10:FF:000208">
    <property type="entry name" value="Zinc finger protein-related isoform 1"/>
    <property type="match status" value="1"/>
</dbReference>
<dbReference type="GO" id="GO:0061630">
    <property type="term" value="F:ubiquitin protein ligase activity"/>
    <property type="evidence" value="ECO:0007669"/>
    <property type="project" value="TreeGrafter"/>
</dbReference>
<gene>
    <name evidence="9" type="ORF">C1H46_031970</name>
</gene>
<evidence type="ECO:0000256" key="4">
    <source>
        <dbReference type="ARBA" id="ARBA00022833"/>
    </source>
</evidence>
<dbReference type="SUPFAM" id="SSF161245">
    <property type="entry name" value="Zinc hairpin stack"/>
    <property type="match status" value="1"/>
</dbReference>
<dbReference type="GO" id="GO:0016874">
    <property type="term" value="F:ligase activity"/>
    <property type="evidence" value="ECO:0007669"/>
    <property type="project" value="UniProtKB-KW"/>
</dbReference>
<evidence type="ECO:0000256" key="1">
    <source>
        <dbReference type="ARBA" id="ARBA00022598"/>
    </source>
</evidence>
<evidence type="ECO:0000256" key="2">
    <source>
        <dbReference type="ARBA" id="ARBA00022723"/>
    </source>
</evidence>
<dbReference type="GO" id="GO:0006879">
    <property type="term" value="P:intracellular iron ion homeostasis"/>
    <property type="evidence" value="ECO:0007669"/>
    <property type="project" value="UniProtKB-ARBA"/>
</dbReference>
<evidence type="ECO:0000313" key="10">
    <source>
        <dbReference type="Proteomes" id="UP000315295"/>
    </source>
</evidence>
<dbReference type="GO" id="GO:0006511">
    <property type="term" value="P:ubiquitin-dependent protein catabolic process"/>
    <property type="evidence" value="ECO:0007669"/>
    <property type="project" value="TreeGrafter"/>
</dbReference>
<dbReference type="SUPFAM" id="SSF161219">
    <property type="entry name" value="CHY zinc finger-like"/>
    <property type="match status" value="1"/>
</dbReference>
<dbReference type="Proteomes" id="UP000315295">
    <property type="component" value="Unassembled WGS sequence"/>
</dbReference>
<comment type="caution">
    <text evidence="9">The sequence shown here is derived from an EMBL/GenBank/DDBJ whole genome shotgun (WGS) entry which is preliminary data.</text>
</comment>
<dbReference type="STRING" id="106549.A0A540L7K7"/>
<dbReference type="Pfam" id="PF13639">
    <property type="entry name" value="zf-RING_2"/>
    <property type="match status" value="1"/>
</dbReference>
<dbReference type="GO" id="GO:0016567">
    <property type="term" value="P:protein ubiquitination"/>
    <property type="evidence" value="ECO:0007669"/>
    <property type="project" value="TreeGrafter"/>
</dbReference>
<dbReference type="CDD" id="cd16464">
    <property type="entry name" value="RING-H2_Pirh2-like"/>
    <property type="match status" value="1"/>
</dbReference>
<dbReference type="InterPro" id="IPR012312">
    <property type="entry name" value="Hemerythrin-like"/>
</dbReference>
<keyword evidence="3 5" id="KW-0863">Zinc-finger</keyword>
<keyword evidence="4" id="KW-0862">Zinc</keyword>
<dbReference type="GO" id="GO:0005634">
    <property type="term" value="C:nucleus"/>
    <property type="evidence" value="ECO:0007669"/>
    <property type="project" value="TreeGrafter"/>
</dbReference>
<dbReference type="Pfam" id="PF05495">
    <property type="entry name" value="zf-CHY"/>
    <property type="match status" value="1"/>
</dbReference>
<keyword evidence="10" id="KW-1185">Reference proteome</keyword>
<sequence length="1102" mass="124841">MATLVVPKSPISVIFFIHKAICNELGVLHQLAMGYAMGTHADVGAFLERCNFLKSIYENYLHVKDEAIFAAVYTREKNMAPTYLLQHIGERTAFDYLFKLLISSTQNGESFPTGLVFLTAALQTFVAQRMAKEEDQVFPLLAQFSHEEQASLVWKILCSIPTNIVSKFLPWLSSSISPDEYHDLQKQLRNIVREDNLIEQVIFGWMEGKDYCDSMISNQTDETDFASEFSGEHPIDTVILWHNAIKRELHAILEEAKKISISGAVTYDLLAFHKKLQFIAEICIFHSVAETKVMYPAVYGETLSFQQRTKEESLCKEFMCLIESIQKAGTMPSITEFNSTIASHADRIIETLKGHFDNEEVQVLPLVRKHLSVKRQRELLHQSLCVMPLKLIERALPWMVNSLTANEANNFVKNMQLAAPASDIALVEIFCGWASKPLNDSSCSSASGRCPVKRFVSSDEKIGQLSRAWCASTFSSRDIYSSPHQESNASHPSQPIDVVFKVHKAIRRDLEYLDNESEKVSTCDEIFLQQFSGFFCFLWDLSRAHSNAEDNIVYPALESRDALHNVSHSHTLDHEQEQQAFENISGLLFELSHLHGSAIAFSGARGGESSECLRKYHELAIRLRVSLKSLRIMVDQHMTREEIELWPLFGLHFSVEDQNKMVGFILGTTGADVLQTMLPWVTSALTEAEQSEMMNTFNQVTKNTMFNEWLNESSNGNSFSSSQTRRLETRISPKGSVRQINRAFNSQKKHNLKNLMSSYWMAAQQSLPRASAGNNCEGEDLVGRSPTFQDSEKGVYGCKHYKRNCKLHATCCNKLFTCRYCHDIGSDHKMDWKQTSEMMCMRCLNIQPVGPICSTPSCNGLSMAKYYCNSCKLFDDGRNVYHCPFCNLCRVGKGLGIDYFHCMKCNCCLSISIVNHKCREKCLEANCPICNDFLFTSTSSIRALPCGHLMHVVCLEAFSRSHYSTCPICCKSSGNMMRASTQSSILVGGDESMEFSECHERTQMKTSRTNKKLEGIFSSHASFLVMLNFPSLIMLSSEVNTLYHSVPWFETHTSKHPRLLHRLRKGLENAVAGQNGKERPTESPHSNEKCIEEMRLMLHHPY</sequence>
<dbReference type="InterPro" id="IPR013083">
    <property type="entry name" value="Znf_RING/FYVE/PHD"/>
</dbReference>
<name>A0A540L7K7_MALBA</name>
<evidence type="ECO:0000259" key="6">
    <source>
        <dbReference type="PROSITE" id="PS50089"/>
    </source>
</evidence>
<organism evidence="9 10">
    <name type="scientific">Malus baccata</name>
    <name type="common">Siberian crab apple</name>
    <name type="synonym">Pyrus baccata</name>
    <dbReference type="NCBI Taxonomy" id="106549"/>
    <lineage>
        <taxon>Eukaryota</taxon>
        <taxon>Viridiplantae</taxon>
        <taxon>Streptophyta</taxon>
        <taxon>Embryophyta</taxon>
        <taxon>Tracheophyta</taxon>
        <taxon>Spermatophyta</taxon>
        <taxon>Magnoliopsida</taxon>
        <taxon>eudicotyledons</taxon>
        <taxon>Gunneridae</taxon>
        <taxon>Pentapetalae</taxon>
        <taxon>rosids</taxon>
        <taxon>fabids</taxon>
        <taxon>Rosales</taxon>
        <taxon>Rosaceae</taxon>
        <taxon>Amygdaloideae</taxon>
        <taxon>Maleae</taxon>
        <taxon>Malus</taxon>
    </lineage>
</organism>
<evidence type="ECO:0000256" key="5">
    <source>
        <dbReference type="PROSITE-ProRule" id="PRU00601"/>
    </source>
</evidence>
<evidence type="ECO:0008006" key="11">
    <source>
        <dbReference type="Google" id="ProtNLM"/>
    </source>
</evidence>
<dbReference type="Gene3D" id="1.20.120.520">
    <property type="entry name" value="nmb1532 protein domain like"/>
    <property type="match status" value="3"/>
</dbReference>
<accession>A0A540L7K7</accession>
<dbReference type="EMBL" id="VIEB01000720">
    <property type="protein sequence ID" value="TQD82454.1"/>
    <property type="molecule type" value="Genomic_DNA"/>
</dbReference>
<protein>
    <recommendedName>
        <fullName evidence="11">RING-type domain-containing protein</fullName>
    </recommendedName>
</protein>
<dbReference type="PANTHER" id="PTHR21319">
    <property type="entry name" value="RING FINGER AND CHY ZINC FINGER DOMAIN-CONTAINING PROTEIN 1"/>
    <property type="match status" value="1"/>
</dbReference>